<feature type="compositionally biased region" description="Basic residues" evidence="1">
    <location>
        <begin position="1564"/>
        <end position="1575"/>
    </location>
</feature>
<feature type="region of interest" description="Disordered" evidence="1">
    <location>
        <begin position="1894"/>
        <end position="2008"/>
    </location>
</feature>
<feature type="compositionally biased region" description="Acidic residues" evidence="1">
    <location>
        <begin position="1999"/>
        <end position="2008"/>
    </location>
</feature>
<feature type="region of interest" description="Disordered" evidence="1">
    <location>
        <begin position="1113"/>
        <end position="1141"/>
    </location>
</feature>
<feature type="region of interest" description="Disordered" evidence="1">
    <location>
        <begin position="853"/>
        <end position="958"/>
    </location>
</feature>
<feature type="compositionally biased region" description="Low complexity" evidence="1">
    <location>
        <begin position="1500"/>
        <end position="1531"/>
    </location>
</feature>
<feature type="compositionally biased region" description="Basic residues" evidence="1">
    <location>
        <begin position="1718"/>
        <end position="1729"/>
    </location>
</feature>
<feature type="compositionally biased region" description="Acidic residues" evidence="1">
    <location>
        <begin position="1542"/>
        <end position="1552"/>
    </location>
</feature>
<organism evidence="2">
    <name type="scientific">Fusarium oxysporum (strain Fo5176)</name>
    <name type="common">Fusarium vascular wilt</name>
    <dbReference type="NCBI Taxonomy" id="660025"/>
    <lineage>
        <taxon>Eukaryota</taxon>
        <taxon>Fungi</taxon>
        <taxon>Dikarya</taxon>
        <taxon>Ascomycota</taxon>
        <taxon>Pezizomycotina</taxon>
        <taxon>Sordariomycetes</taxon>
        <taxon>Hypocreomycetidae</taxon>
        <taxon>Hypocreales</taxon>
        <taxon>Nectriaceae</taxon>
        <taxon>Fusarium</taxon>
        <taxon>Fusarium oxysporum species complex</taxon>
    </lineage>
</organism>
<sequence>MNGNAEEGRSSSQTTHQLVKRKTSLFVPNTTANHFCVWLFTQMEEMADILSSASQDESSLDYVPSDIAATRLDLLIGPNDSQWVKKHKFFSKRLKSDTPIKDIIREDFTYYESRMLMPSDRADVKELQTANTKRYEALLNDRFKGVEDSLETKLTMMYFGLPIAPMEDILKELSLAVGMEEEVPLYNIKPPMHFLTAHDRRNWGKDSLKAKEAFSRPVPVPRASEPILSLRGGEGPSSPQAACDDRIACDYVPSTETPAVPEEGWTYLYNLYGRIPFRPRKWRSFALVLRQLLHNNPDDIREMEYRFDLHVFDKKTGNRKTIRDKLPLSRDSKAMLFLEEHFAWGPKDKSHKDCCTLFIDYIRKDSENPPEHWEPSQKQLETDTVRIGRSLGSFPNGPEKDAISYAYIPFPETKTQSFVASNYASQQYNAYFRAATDILFGRPMGYYDVGCSEYNHALFRLYDKNKPDDSLTVPVVYGAMGLPQSAWELLHPLNSPGACWMIECTWLDPDVKPLIFPNYYPSPNPHLLVNDSNSGDEYREALHPICEISTEAFDPESSRKLSTVYVLEGDPTNSYGNGIKGLEILPKRGYRGGNKDAYGRLVGEKIETLSCWFLTIHPHFRPGRCRLFPAWHDGQEISVEMPPLTSQASQIFEAVYQLVSKTKYQRDMRQDHILLKETRCANSLQTRDTPSYLIRPDASDIEWYRVRESITSPDITVSFVKKSDVDWDACISEDNIWGIRDFNPELYITRPRLGADTLEIENVEKDVIVDPAINYPSSPQRLGSPSPNDNEVIDRARSSYRAGAFVSPTLPHVEIREPPASKLALPEAPTLYGKFEAEEEQEYDVGVLAASRPDWANRPYPADRPRVYRPADSDSDSYLYGYSLQGDGSPSGDDSLSGDAPNQRVEITIPSDHSSDESSRGDDDAGSGDDGDDNEDGNGTEHVAASRPGPPHRSPWDFDEYAPREARERTWATQPSIFGNLGAGSSPAAIGIPVTAAPAEKMLRTTNSGNVPMISKAILTPTEQAELQRALWNTRNLLLKRTMQCIFEDCDFTCRADDHEARKQHTLEAHKSRMCPWCDEPMFEWWDKSQRMKHMREKHTRDLKNVLGLVDEPIPRTTPAVPHPSKPPQQPAGYPPPVVQTQSAQPFSLGQIPNPFTALRSAPPRHPAPVAQMGPSTASNPAPAARPLPSHLSGSRRVPPDLPGGGLTARPPPVETPTTEKLPLPGHVQRAIQRAKKARDSLDTHKLPEPPRSLSNPPAWYDMTGPVAVIDPPDVCPIRKCAFPDISGLGSWGLWYHITTGHWCSEVAKCPFCDLPFFVVEGTDEEGKEIRSKRKAEDCRKHIDCHVYDLWRDLQPVLERPYMVYSQNTGSPLRGEVETVRRIRPTAAEEMEARAQDAARKKADKEARAKLEREAAARAEAYLEARKRSHRPPVKKCQYFGKCGIVIGDMTAPEYLRHIEECHKTRQIELLPLNDEDDQDGDGDDDDDDEDESNNDSDSDNGNHGGSSKRQPSSRSRARSQSARNASKSKSLSPTPRVTEVFSDDEVMDESNESTGAVVVTKKPAPKKPAPKKPVSRNPPTKKAGKKRKALTQEIESAVESHSEAASTVSRGRRRHTKAKEEPPETTASSTEAQGSEAQSSVARGRAQSKKARKTCRTGEKDGEYEDDGYETDDYDEEPNEQGGKPFRRRAKSPDWVKKLGPEDPDFDPNEDMYCSKCLRKVPKKRSKSPNHSPIGRDAEVEAHTDKRRCCGIRNAPGSIERLPNRSGWIKGSDIPKALGKIKKSFRRRYPTYARTIYPTNSSDQFASVWRSDPNNPDNNEWWDIPWPPYEGDPPFPGSWEAPGLPWDDTSDGRKRRKMYTGVEVPDTLYTYQSDTDTDGSMHATVPEDISNLNIDATPALKRPESAITSIEEETEEPAAKKAKTGTKIPKRGRKASTQPSRASSRIRMQKTATASPAPSTAASVAAVAPASKAASKTAPKPAPKKAAGSKTATPAPEPDYDSSDPDR</sequence>
<gene>
    <name evidence="2" type="ORF">FOXB_11417</name>
</gene>
<feature type="compositionally biased region" description="Pro residues" evidence="1">
    <location>
        <begin position="1121"/>
        <end position="1138"/>
    </location>
</feature>
<feature type="compositionally biased region" description="Basic residues" evidence="1">
    <location>
        <begin position="1647"/>
        <end position="1656"/>
    </location>
</feature>
<feature type="compositionally biased region" description="Basic and acidic residues" evidence="1">
    <location>
        <begin position="861"/>
        <end position="872"/>
    </location>
</feature>
<evidence type="ECO:0000256" key="1">
    <source>
        <dbReference type="SAM" id="MobiDB-lite"/>
    </source>
</evidence>
<feature type="compositionally biased region" description="Basic and acidic residues" evidence="1">
    <location>
        <begin position="1238"/>
        <end position="1249"/>
    </location>
</feature>
<dbReference type="EMBL" id="AFQF01002878">
    <property type="protein sequence ID" value="EGU78073.1"/>
    <property type="molecule type" value="Genomic_DNA"/>
</dbReference>
<reference evidence="2" key="1">
    <citation type="journal article" date="2012" name="Mol. Plant Microbe Interact.">
        <title>A highly conserved effector in Fusarium oxysporum is required for full virulence on Arabidopsis.</title>
        <authorList>
            <person name="Thatcher L.F."/>
            <person name="Gardiner D.M."/>
            <person name="Kazan K."/>
            <person name="Manners J."/>
        </authorList>
    </citation>
    <scope>NUCLEOTIDE SEQUENCE [LARGE SCALE GENOMIC DNA]</scope>
    <source>
        <strain evidence="2">Fo5176</strain>
    </source>
</reference>
<feature type="region of interest" description="Disordered" evidence="1">
    <location>
        <begin position="1469"/>
        <end position="1773"/>
    </location>
</feature>
<dbReference type="STRING" id="660025.F9FYD5"/>
<feature type="compositionally biased region" description="Basic and acidic residues" evidence="1">
    <location>
        <begin position="1735"/>
        <end position="1749"/>
    </location>
</feature>
<feature type="compositionally biased region" description="Low complexity" evidence="1">
    <location>
        <begin position="1952"/>
        <end position="1995"/>
    </location>
</feature>
<evidence type="ECO:0000313" key="2">
    <source>
        <dbReference type="EMBL" id="EGU78073.1"/>
    </source>
</evidence>
<dbReference type="OrthoDB" id="4850289at2759"/>
<name>F9FYD5_FUSOF</name>
<feature type="compositionally biased region" description="Acidic residues" evidence="1">
    <location>
        <begin position="1474"/>
        <end position="1499"/>
    </location>
</feature>
<feature type="region of interest" description="Disordered" evidence="1">
    <location>
        <begin position="1833"/>
        <end position="1860"/>
    </location>
</feature>
<feature type="compositionally biased region" description="Basic residues" evidence="1">
    <location>
        <begin position="1921"/>
        <end position="1935"/>
    </location>
</feature>
<feature type="region of interest" description="Disordered" evidence="1">
    <location>
        <begin position="1154"/>
        <end position="1222"/>
    </location>
</feature>
<proteinExistence type="predicted"/>
<accession>F9FYD5</accession>
<feature type="compositionally biased region" description="Low complexity" evidence="1">
    <location>
        <begin position="1596"/>
        <end position="1610"/>
    </location>
</feature>
<protein>
    <recommendedName>
        <fullName evidence="3">Transaldolase</fullName>
    </recommendedName>
</protein>
<dbReference type="PaxDb" id="5507-FOXG_15417P0"/>
<feature type="compositionally biased region" description="Low complexity" evidence="1">
    <location>
        <begin position="876"/>
        <end position="899"/>
    </location>
</feature>
<feature type="compositionally biased region" description="Acidic residues" evidence="1">
    <location>
        <begin position="924"/>
        <end position="938"/>
    </location>
</feature>
<evidence type="ECO:0008006" key="3">
    <source>
        <dbReference type="Google" id="ProtNLM"/>
    </source>
</evidence>
<feature type="compositionally biased region" description="Basic and acidic residues" evidence="1">
    <location>
        <begin position="1692"/>
        <end position="1702"/>
    </location>
</feature>
<comment type="caution">
    <text evidence="2">The sequence shown here is derived from an EMBL/GenBank/DDBJ whole genome shotgun (WGS) entry which is preliminary data.</text>
</comment>
<feature type="region of interest" description="Disordered" evidence="1">
    <location>
        <begin position="1238"/>
        <end position="1258"/>
    </location>
</feature>
<feature type="compositionally biased region" description="Acidic residues" evidence="1">
    <location>
        <begin position="1663"/>
        <end position="1680"/>
    </location>
</feature>
<feature type="compositionally biased region" description="Basic and acidic residues" evidence="1">
    <location>
        <begin position="913"/>
        <end position="923"/>
    </location>
</feature>